<sequence>MLKSRFLLLIASFTLLAMLNVSCDKNEDETPQDNNQTPADNLNFSDSYGVMAAVKTISFQSAGGFTIPVEVNTAVAVFVPTPGATTFAPAGTVSINSSSLKKFENNSYVYDNLLNPLSFNSVQWSVSGEGEVPAFEKTVNRGFPNFTAYASIPETFSLAAGLSVPLGSSVSNADSVVVVVSGGQNAAVKTVAAASANAVFTAGELSNLGAGASGMISVTPYNYTVETISGRKYYFVNQSNYTKMNVNVTQ</sequence>
<evidence type="ECO:0000256" key="1">
    <source>
        <dbReference type="SAM" id="SignalP"/>
    </source>
</evidence>
<evidence type="ECO:0000313" key="2">
    <source>
        <dbReference type="EMBL" id="GAP43804.1"/>
    </source>
</evidence>
<feature type="signal peptide" evidence="1">
    <location>
        <begin position="1"/>
        <end position="17"/>
    </location>
</feature>
<evidence type="ECO:0000313" key="3">
    <source>
        <dbReference type="Proteomes" id="UP000053091"/>
    </source>
</evidence>
<dbReference type="RefSeq" id="WP_062041536.1">
    <property type="nucleotide sequence ID" value="NZ_DF968182.1"/>
</dbReference>
<dbReference type="AlphaFoldDB" id="A0A0S7BSV7"/>
<gene>
    <name evidence="2" type="ORF">TBC1_111962</name>
</gene>
<keyword evidence="3" id="KW-1185">Reference proteome</keyword>
<dbReference type="EMBL" id="DF968182">
    <property type="protein sequence ID" value="GAP43804.1"/>
    <property type="molecule type" value="Genomic_DNA"/>
</dbReference>
<keyword evidence="1" id="KW-0732">Signal</keyword>
<dbReference type="STRING" id="1678841.TBC1_111962"/>
<feature type="chain" id="PRO_5006633173" evidence="1">
    <location>
        <begin position="18"/>
        <end position="250"/>
    </location>
</feature>
<name>A0A0S7BSV7_9BACT</name>
<reference evidence="2" key="1">
    <citation type="journal article" date="2015" name="Genome Announc.">
        <title>Draft Genome Sequence of Bacteroidales Strain TBC1, a Novel Isolate from a Methanogenic Wastewater Treatment System.</title>
        <authorList>
            <person name="Tourlousse D.M."/>
            <person name="Matsuura N."/>
            <person name="Sun L."/>
            <person name="Toyonaga M."/>
            <person name="Kuroda K."/>
            <person name="Ohashi A."/>
            <person name="Cruz R."/>
            <person name="Yamaguchi T."/>
            <person name="Sekiguchi Y."/>
        </authorList>
    </citation>
    <scope>NUCLEOTIDE SEQUENCE [LARGE SCALE GENOMIC DNA]</scope>
    <source>
        <strain evidence="2">TBC1</strain>
    </source>
</reference>
<dbReference type="Proteomes" id="UP000053091">
    <property type="component" value="Unassembled WGS sequence"/>
</dbReference>
<proteinExistence type="predicted"/>
<protein>
    <submittedName>
        <fullName evidence="2">Uncharacterized protein</fullName>
    </submittedName>
</protein>
<organism evidence="2">
    <name type="scientific">Lentimicrobium saccharophilum</name>
    <dbReference type="NCBI Taxonomy" id="1678841"/>
    <lineage>
        <taxon>Bacteria</taxon>
        <taxon>Pseudomonadati</taxon>
        <taxon>Bacteroidota</taxon>
        <taxon>Bacteroidia</taxon>
        <taxon>Bacteroidales</taxon>
        <taxon>Lentimicrobiaceae</taxon>
        <taxon>Lentimicrobium</taxon>
    </lineage>
</organism>
<accession>A0A0S7BSV7</accession>